<evidence type="ECO:0000313" key="3">
    <source>
        <dbReference type="EMBL" id="ACL11117.1"/>
    </source>
</evidence>
<dbReference type="AlphaFoldDB" id="B8D4T6"/>
<dbReference type="PANTHER" id="PTHR36700">
    <property type="entry name" value="CRISPR SYSTEM CMR SUBUNIT CMR4"/>
    <property type="match status" value="1"/>
</dbReference>
<dbReference type="EMBL" id="CP001140">
    <property type="protein sequence ID" value="ACL11117.1"/>
    <property type="molecule type" value="Genomic_DNA"/>
</dbReference>
<dbReference type="STRING" id="490899.DKAM_0791"/>
<evidence type="ECO:0000259" key="2">
    <source>
        <dbReference type="Pfam" id="PF03787"/>
    </source>
</evidence>
<dbReference type="GO" id="GO:0051607">
    <property type="term" value="P:defense response to virus"/>
    <property type="evidence" value="ECO:0007669"/>
    <property type="project" value="UniProtKB-KW"/>
</dbReference>
<dbReference type="PANTHER" id="PTHR36700:SF1">
    <property type="entry name" value="CRISPR SYSTEM CMR SUBUNIT CMR4"/>
    <property type="match status" value="1"/>
</dbReference>
<dbReference type="eggNOG" id="arCOG02657">
    <property type="taxonomic scope" value="Archaea"/>
</dbReference>
<evidence type="ECO:0000313" key="4">
    <source>
        <dbReference type="Proteomes" id="UP000006903"/>
    </source>
</evidence>
<feature type="domain" description="CRISPR type III-associated protein" evidence="2">
    <location>
        <begin position="51"/>
        <end position="320"/>
    </location>
</feature>
<proteinExistence type="predicted"/>
<keyword evidence="1" id="KW-0051">Antiviral defense</keyword>
<organism evidence="3 4">
    <name type="scientific">Desulfurococcus amylolyticus (strain DSM 18924 / JCM 16383 / VKM B-2413 / 1221n)</name>
    <name type="common">Desulfurococcus kamchatkensis</name>
    <dbReference type="NCBI Taxonomy" id="490899"/>
    <lineage>
        <taxon>Archaea</taxon>
        <taxon>Thermoproteota</taxon>
        <taxon>Thermoprotei</taxon>
        <taxon>Desulfurococcales</taxon>
        <taxon>Desulfurococcaceae</taxon>
        <taxon>Desulfurococcus</taxon>
    </lineage>
</organism>
<reference evidence="3 4" key="1">
    <citation type="journal article" date="2009" name="J. Bacteriol.">
        <title>Complete genome sequence of the anaerobic, protein-degrading hyperthermophilic crenarchaeon Desulfurococcus kamchatkensis.</title>
        <authorList>
            <person name="Ravin N.V."/>
            <person name="Mardanov A.V."/>
            <person name="Beletsky A.V."/>
            <person name="Kublanov I.V."/>
            <person name="Kolganova T.V."/>
            <person name="Lebedinsky A.V."/>
            <person name="Chernyh N.A."/>
            <person name="Bonch-Osmolovskaya E.A."/>
            <person name="Skryabin K.G."/>
        </authorList>
    </citation>
    <scope>NUCLEOTIDE SEQUENCE [LARGE SCALE GENOMIC DNA]</scope>
    <source>
        <strain evidence="4">DSM 18924 / JCM 16383 / VKM B-2413 / 1221n</strain>
    </source>
</reference>
<dbReference type="KEGG" id="dka:DKAM_0791"/>
<dbReference type="InterPro" id="IPR013410">
    <property type="entry name" value="CRISPR-assoc_RAMP_Cmr4"/>
</dbReference>
<accession>B8D4T6</accession>
<dbReference type="NCBIfam" id="TIGR02580">
    <property type="entry name" value="cas_RAMP_Cmr4"/>
    <property type="match status" value="1"/>
</dbReference>
<dbReference type="InterPro" id="IPR005537">
    <property type="entry name" value="RAMP_III_fam"/>
</dbReference>
<sequence>MLGPDPRTMREAEIARCSNRPEVKESFFIRAHKNQKRRGKVLYSRASLLYIRALTPLHVGVGRYEGSIVDLPIQRDEFGFPTIWASSLKGALKANVDDANVKAYFGSEPGVSPTQPSDVSFMDARLLLIPARALTKVWTFVTTKTLLEVFSRYVEIYNAVSSKSKAGINLSNLSELIKEASDKPVTNLNLTGNKIYVNEYELGVNQSPHTKWLIENLPEDIKKAAEEHGVVVLPDKDNLGLRLVNRSAMIQWRVRLDKERKTVNGGLWSEEYLPMETVLVSLVLCRTRDEKDPCENLRRTLNGRAIFVGGKESIGRGLVKLYFFPSEVEGKR</sequence>
<dbReference type="HOGENOM" id="CLU_047795_0_0_2"/>
<gene>
    <name evidence="3" type="ordered locus">DKAM_0791</name>
</gene>
<protein>
    <submittedName>
        <fullName evidence="3">CRISPR-associated RAMP protein, Cmr4 family</fullName>
    </submittedName>
</protein>
<name>B8D4T6_DESA1</name>
<dbReference type="Proteomes" id="UP000006903">
    <property type="component" value="Chromosome"/>
</dbReference>
<evidence type="ECO:0000256" key="1">
    <source>
        <dbReference type="ARBA" id="ARBA00023118"/>
    </source>
</evidence>
<dbReference type="Pfam" id="PF03787">
    <property type="entry name" value="RAMPs"/>
    <property type="match status" value="1"/>
</dbReference>